<dbReference type="EMBL" id="KB446540">
    <property type="protein sequence ID" value="EME42897.1"/>
    <property type="molecule type" value="Genomic_DNA"/>
</dbReference>
<protein>
    <submittedName>
        <fullName evidence="1">Uncharacterized protein</fullName>
    </submittedName>
</protein>
<dbReference type="HOGENOM" id="CLU_1660717_0_0_1"/>
<sequence>MPVLDCSGTSPRSCTRRSVKSVAIRAANASYSTRGCGIPTQMRKAGALYAASINFTRTVRLWKRKPRRWSPRLRRFEGEVCDGSVQCCSGFLPVEQSPLNLGVVWGFSGVADRALLAPKVPAVSRRIHVDAALHDEAAVHGVVCRGRYERITAVLSDMC</sequence>
<dbReference type="AlphaFoldDB" id="M2XK83"/>
<reference evidence="1 2" key="2">
    <citation type="journal article" date="2012" name="PLoS Pathog.">
        <title>Diverse lifestyles and strategies of plant pathogenesis encoded in the genomes of eighteen Dothideomycetes fungi.</title>
        <authorList>
            <person name="Ohm R.A."/>
            <person name="Feau N."/>
            <person name="Henrissat B."/>
            <person name="Schoch C.L."/>
            <person name="Horwitz B.A."/>
            <person name="Barry K.W."/>
            <person name="Condon B.J."/>
            <person name="Copeland A.C."/>
            <person name="Dhillon B."/>
            <person name="Glaser F."/>
            <person name="Hesse C.N."/>
            <person name="Kosti I."/>
            <person name="LaButti K."/>
            <person name="Lindquist E.A."/>
            <person name="Lucas S."/>
            <person name="Salamov A.A."/>
            <person name="Bradshaw R.E."/>
            <person name="Ciuffetti L."/>
            <person name="Hamelin R.C."/>
            <person name="Kema G.H.J."/>
            <person name="Lawrence C."/>
            <person name="Scott J.A."/>
            <person name="Spatafora J.W."/>
            <person name="Turgeon B.G."/>
            <person name="de Wit P.J.G.M."/>
            <person name="Zhong S."/>
            <person name="Goodwin S.B."/>
            <person name="Grigoriev I.V."/>
        </authorList>
    </citation>
    <scope>NUCLEOTIDE SEQUENCE [LARGE SCALE GENOMIC DNA]</scope>
    <source>
        <strain evidence="2">NZE10 / CBS 128990</strain>
    </source>
</reference>
<evidence type="ECO:0000313" key="2">
    <source>
        <dbReference type="Proteomes" id="UP000016933"/>
    </source>
</evidence>
<keyword evidence="2" id="KW-1185">Reference proteome</keyword>
<gene>
    <name evidence="1" type="ORF">DOTSEDRAFT_173406</name>
</gene>
<accession>M2XK83</accession>
<reference evidence="2" key="1">
    <citation type="journal article" date="2012" name="PLoS Genet.">
        <title>The genomes of the fungal plant pathogens Cladosporium fulvum and Dothistroma septosporum reveal adaptation to different hosts and lifestyles but also signatures of common ancestry.</title>
        <authorList>
            <person name="de Wit P.J.G.M."/>
            <person name="van der Burgt A."/>
            <person name="Oekmen B."/>
            <person name="Stergiopoulos I."/>
            <person name="Abd-Elsalam K.A."/>
            <person name="Aerts A.L."/>
            <person name="Bahkali A.H."/>
            <person name="Beenen H.G."/>
            <person name="Chettri P."/>
            <person name="Cox M.P."/>
            <person name="Datema E."/>
            <person name="de Vries R.P."/>
            <person name="Dhillon B."/>
            <person name="Ganley A.R."/>
            <person name="Griffiths S.A."/>
            <person name="Guo Y."/>
            <person name="Hamelin R.C."/>
            <person name="Henrissat B."/>
            <person name="Kabir M.S."/>
            <person name="Jashni M.K."/>
            <person name="Kema G."/>
            <person name="Klaubauf S."/>
            <person name="Lapidus A."/>
            <person name="Levasseur A."/>
            <person name="Lindquist E."/>
            <person name="Mehrabi R."/>
            <person name="Ohm R.A."/>
            <person name="Owen T.J."/>
            <person name="Salamov A."/>
            <person name="Schwelm A."/>
            <person name="Schijlen E."/>
            <person name="Sun H."/>
            <person name="van den Burg H.A."/>
            <person name="van Ham R.C.H.J."/>
            <person name="Zhang S."/>
            <person name="Goodwin S.B."/>
            <person name="Grigoriev I.V."/>
            <person name="Collemare J."/>
            <person name="Bradshaw R.E."/>
        </authorList>
    </citation>
    <scope>NUCLEOTIDE SEQUENCE [LARGE SCALE GENOMIC DNA]</scope>
    <source>
        <strain evidence="2">NZE10 / CBS 128990</strain>
    </source>
</reference>
<organism evidence="1 2">
    <name type="scientific">Dothistroma septosporum (strain NZE10 / CBS 128990)</name>
    <name type="common">Red band needle blight fungus</name>
    <name type="synonym">Mycosphaerella pini</name>
    <dbReference type="NCBI Taxonomy" id="675120"/>
    <lineage>
        <taxon>Eukaryota</taxon>
        <taxon>Fungi</taxon>
        <taxon>Dikarya</taxon>
        <taxon>Ascomycota</taxon>
        <taxon>Pezizomycotina</taxon>
        <taxon>Dothideomycetes</taxon>
        <taxon>Dothideomycetidae</taxon>
        <taxon>Mycosphaerellales</taxon>
        <taxon>Mycosphaerellaceae</taxon>
        <taxon>Dothistroma</taxon>
    </lineage>
</organism>
<name>M2XK83_DOTSN</name>
<evidence type="ECO:0000313" key="1">
    <source>
        <dbReference type="EMBL" id="EME42897.1"/>
    </source>
</evidence>
<dbReference type="Proteomes" id="UP000016933">
    <property type="component" value="Unassembled WGS sequence"/>
</dbReference>
<proteinExistence type="predicted"/>
<dbReference type="OrthoDB" id="941624at2759"/>